<evidence type="ECO:0000313" key="3">
    <source>
        <dbReference type="Proteomes" id="UP001165121"/>
    </source>
</evidence>
<evidence type="ECO:0000259" key="1">
    <source>
        <dbReference type="Pfam" id="PF13358"/>
    </source>
</evidence>
<proteinExistence type="predicted"/>
<accession>A0A9W7CLJ7</accession>
<dbReference type="InterPro" id="IPR036397">
    <property type="entry name" value="RNaseH_sf"/>
</dbReference>
<sequence>MYTVKQTHNDYNYRNLPQNKILRRDYVVDFLTYKSEGKKIVFVDETNFNLWCSRRRGRSLKWKRVVDKSTARKGSNIHVVVCISEDGLAYSEKRFGSFMSDRCSEFIRRMLWHIGQTAPLDNVVLVCDNDSCHTNIEEVFKEDEFLVANLLRLGPYSPMLNPIENCFSAFKSMVKQF</sequence>
<dbReference type="Gene3D" id="3.30.420.10">
    <property type="entry name" value="Ribonuclease H-like superfamily/Ribonuclease H"/>
    <property type="match status" value="1"/>
</dbReference>
<dbReference type="GO" id="GO:0003676">
    <property type="term" value="F:nucleic acid binding"/>
    <property type="evidence" value="ECO:0007669"/>
    <property type="project" value="InterPro"/>
</dbReference>
<feature type="domain" description="Tc1-like transposase DDE" evidence="1">
    <location>
        <begin position="40"/>
        <end position="176"/>
    </location>
</feature>
<dbReference type="EMBL" id="BSXT01000772">
    <property type="protein sequence ID" value="GMF33932.1"/>
    <property type="molecule type" value="Genomic_DNA"/>
</dbReference>
<reference evidence="2" key="1">
    <citation type="submission" date="2023-04" db="EMBL/GenBank/DDBJ databases">
        <title>Phytophthora fragariaefolia NBRC 109709.</title>
        <authorList>
            <person name="Ichikawa N."/>
            <person name="Sato H."/>
            <person name="Tonouchi N."/>
        </authorList>
    </citation>
    <scope>NUCLEOTIDE SEQUENCE</scope>
    <source>
        <strain evidence="2">NBRC 109709</strain>
    </source>
</reference>
<dbReference type="AlphaFoldDB" id="A0A9W7CLJ7"/>
<dbReference type="PANTHER" id="PTHR46564">
    <property type="entry name" value="TRANSPOSASE"/>
    <property type="match status" value="1"/>
</dbReference>
<dbReference type="InterPro" id="IPR038717">
    <property type="entry name" value="Tc1-like_DDE_dom"/>
</dbReference>
<dbReference type="Proteomes" id="UP001165121">
    <property type="component" value="Unassembled WGS sequence"/>
</dbReference>
<evidence type="ECO:0000313" key="2">
    <source>
        <dbReference type="EMBL" id="GMF33932.1"/>
    </source>
</evidence>
<organism evidence="2 3">
    <name type="scientific">Phytophthora fragariaefolia</name>
    <dbReference type="NCBI Taxonomy" id="1490495"/>
    <lineage>
        <taxon>Eukaryota</taxon>
        <taxon>Sar</taxon>
        <taxon>Stramenopiles</taxon>
        <taxon>Oomycota</taxon>
        <taxon>Peronosporomycetes</taxon>
        <taxon>Peronosporales</taxon>
        <taxon>Peronosporaceae</taxon>
        <taxon>Phytophthora</taxon>
    </lineage>
</organism>
<name>A0A9W7CLJ7_9STRA</name>
<comment type="caution">
    <text evidence="2">The sequence shown here is derived from an EMBL/GenBank/DDBJ whole genome shotgun (WGS) entry which is preliminary data.</text>
</comment>
<protein>
    <submittedName>
        <fullName evidence="2">Unnamed protein product</fullName>
    </submittedName>
</protein>
<gene>
    <name evidence="2" type="ORF">Pfra01_000857100</name>
</gene>
<dbReference type="OrthoDB" id="116368at2759"/>
<dbReference type="Pfam" id="PF13358">
    <property type="entry name" value="DDE_3"/>
    <property type="match status" value="1"/>
</dbReference>
<dbReference type="PANTHER" id="PTHR46564:SF1">
    <property type="entry name" value="TRANSPOSASE"/>
    <property type="match status" value="1"/>
</dbReference>
<keyword evidence="3" id="KW-1185">Reference proteome</keyword>